<keyword evidence="1" id="KW-0862">Zinc</keyword>
<accession>A0AAD9A1M6</accession>
<protein>
    <recommendedName>
        <fullName evidence="3">CCHC-type domain-containing protein</fullName>
    </recommendedName>
</protein>
<dbReference type="Pfam" id="PF03716">
    <property type="entry name" value="WCCH"/>
    <property type="match status" value="1"/>
</dbReference>
<feature type="compositionally biased region" description="Polar residues" evidence="2">
    <location>
        <begin position="97"/>
        <end position="113"/>
    </location>
</feature>
<evidence type="ECO:0000313" key="5">
    <source>
        <dbReference type="Proteomes" id="UP001243330"/>
    </source>
</evidence>
<keyword evidence="1" id="KW-0863">Zinc-finger</keyword>
<feature type="compositionally biased region" description="Acidic residues" evidence="2">
    <location>
        <begin position="260"/>
        <end position="273"/>
    </location>
</feature>
<reference evidence="4" key="1">
    <citation type="submission" date="2023-01" db="EMBL/GenBank/DDBJ databases">
        <title>Colletotrichum chrysophilum M932 genome sequence.</title>
        <authorList>
            <person name="Baroncelli R."/>
        </authorList>
    </citation>
    <scope>NUCLEOTIDE SEQUENCE</scope>
    <source>
        <strain evidence="4">M932</strain>
    </source>
</reference>
<comment type="caution">
    <text evidence="4">The sequence shown here is derived from an EMBL/GenBank/DDBJ whole genome shotgun (WGS) entry which is preliminary data.</text>
</comment>
<dbReference type="GO" id="GO:0003676">
    <property type="term" value="F:nucleic acid binding"/>
    <property type="evidence" value="ECO:0007669"/>
    <property type="project" value="InterPro"/>
</dbReference>
<feature type="compositionally biased region" description="Acidic residues" evidence="2">
    <location>
        <begin position="330"/>
        <end position="341"/>
    </location>
</feature>
<dbReference type="InterPro" id="IPR001878">
    <property type="entry name" value="Znf_CCHC"/>
</dbReference>
<feature type="region of interest" description="Disordered" evidence="2">
    <location>
        <begin position="176"/>
        <end position="197"/>
    </location>
</feature>
<dbReference type="AlphaFoldDB" id="A0AAD9A1M6"/>
<name>A0AAD9A1M6_9PEZI</name>
<dbReference type="InterPro" id="IPR036875">
    <property type="entry name" value="Znf_CCHC_sf"/>
</dbReference>
<evidence type="ECO:0000256" key="1">
    <source>
        <dbReference type="PROSITE-ProRule" id="PRU00047"/>
    </source>
</evidence>
<feature type="region of interest" description="Disordered" evidence="2">
    <location>
        <begin position="245"/>
        <end position="279"/>
    </location>
</feature>
<dbReference type="Proteomes" id="UP001243330">
    <property type="component" value="Unassembled WGS sequence"/>
</dbReference>
<feature type="region of interest" description="Disordered" evidence="2">
    <location>
        <begin position="319"/>
        <end position="343"/>
    </location>
</feature>
<feature type="compositionally biased region" description="Polar residues" evidence="2">
    <location>
        <begin position="245"/>
        <end position="256"/>
    </location>
</feature>
<proteinExistence type="predicted"/>
<evidence type="ECO:0000259" key="3">
    <source>
        <dbReference type="PROSITE" id="PS50158"/>
    </source>
</evidence>
<evidence type="ECO:0000313" key="4">
    <source>
        <dbReference type="EMBL" id="KAK1837454.1"/>
    </source>
</evidence>
<dbReference type="PROSITE" id="PS50158">
    <property type="entry name" value="ZF_CCHC"/>
    <property type="match status" value="1"/>
</dbReference>
<keyword evidence="5" id="KW-1185">Reference proteome</keyword>
<evidence type="ECO:0000256" key="2">
    <source>
        <dbReference type="SAM" id="MobiDB-lite"/>
    </source>
</evidence>
<dbReference type="SUPFAM" id="SSF57756">
    <property type="entry name" value="Retrovirus zinc finger-like domains"/>
    <property type="match status" value="1"/>
</dbReference>
<keyword evidence="1" id="KW-0479">Metal-binding</keyword>
<dbReference type="GO" id="GO:0008270">
    <property type="term" value="F:zinc ion binding"/>
    <property type="evidence" value="ECO:0007669"/>
    <property type="project" value="UniProtKB-KW"/>
</dbReference>
<sequence length="529" mass="62615">MFYQGLKDEVKDEIIKVDRPEDFLQFAELAIKIDNRLFERRKEKGERRQNPNSGRKYQWQPQQKFNHQRNDNRPRNNWNNTRQSTAYGQHSGPMDLSMTQKTNRWNNNSQKNGSWKKDKQCYNCNQKGHLAYECKEPKKQKWQPVHERTKQISMATKTPHASLSWTGCYNDNCPTHQSDKEASGYYPRNPDQGRSGYDDLIEQRNWREEIAGRPKTLAMAFRANSKMARETVEQLDEMLRIQQLGPASSSTALQSAHEQELDEQVEEESDEEPDHQHDPMEEQRLLNLTSNWTFGEGESSQYDSEEPRDVARQRAQAEIAYGFTPSVDDTSSEEESDDEEETRQLLQYQTIDIEHDEQQRYFYGTPANVRNRDYTPKLHTEDHPTLRSDHRNHRTLFWPQCLFDKCKEHLGGKHEYQFYPRRYNEHPIRNVYTVSTMIGWTMIAFDNNLAIFSPSQQYPMRCQHDDTMRWEECRKDECLIHATQKAKALRLLQEGSSPPRLRFQENRLTKARREGKHITYPGQPEQSKN</sequence>
<feature type="domain" description="CCHC-type" evidence="3">
    <location>
        <begin position="121"/>
        <end position="136"/>
    </location>
</feature>
<gene>
    <name evidence="4" type="ORF">CCHR01_19924</name>
</gene>
<dbReference type="EMBL" id="JAQOWY010001255">
    <property type="protein sequence ID" value="KAK1837454.1"/>
    <property type="molecule type" value="Genomic_DNA"/>
</dbReference>
<dbReference type="InterPro" id="IPR005159">
    <property type="entry name" value="WCCH"/>
</dbReference>
<organism evidence="4 5">
    <name type="scientific">Colletotrichum chrysophilum</name>
    <dbReference type="NCBI Taxonomy" id="1836956"/>
    <lineage>
        <taxon>Eukaryota</taxon>
        <taxon>Fungi</taxon>
        <taxon>Dikarya</taxon>
        <taxon>Ascomycota</taxon>
        <taxon>Pezizomycotina</taxon>
        <taxon>Sordariomycetes</taxon>
        <taxon>Hypocreomycetidae</taxon>
        <taxon>Glomerellales</taxon>
        <taxon>Glomerellaceae</taxon>
        <taxon>Colletotrichum</taxon>
        <taxon>Colletotrichum gloeosporioides species complex</taxon>
    </lineage>
</organism>
<dbReference type="SMART" id="SM00343">
    <property type="entry name" value="ZnF_C2HC"/>
    <property type="match status" value="1"/>
</dbReference>
<feature type="region of interest" description="Disordered" evidence="2">
    <location>
        <begin position="42"/>
        <end position="116"/>
    </location>
</feature>
<dbReference type="Gene3D" id="4.10.60.10">
    <property type="entry name" value="Zinc finger, CCHC-type"/>
    <property type="match status" value="1"/>
</dbReference>
<dbReference type="Pfam" id="PF00098">
    <property type="entry name" value="zf-CCHC"/>
    <property type="match status" value="1"/>
</dbReference>
<feature type="compositionally biased region" description="Polar residues" evidence="2">
    <location>
        <begin position="50"/>
        <end position="65"/>
    </location>
</feature>